<dbReference type="Gene3D" id="3.60.15.10">
    <property type="entry name" value="Ribonuclease Z/Hydroxyacylglutathione hydrolase-like"/>
    <property type="match status" value="1"/>
</dbReference>
<dbReference type="InterPro" id="IPR045761">
    <property type="entry name" value="ODP_dom"/>
</dbReference>
<dbReference type="SUPFAM" id="SSF52218">
    <property type="entry name" value="Flavoproteins"/>
    <property type="match status" value="1"/>
</dbReference>
<dbReference type="SUPFAM" id="SSF56281">
    <property type="entry name" value="Metallo-hydrolase/oxidoreductase"/>
    <property type="match status" value="1"/>
</dbReference>
<dbReference type="PROSITE" id="PS50902">
    <property type="entry name" value="FLAVODOXIN_LIKE"/>
    <property type="match status" value="1"/>
</dbReference>
<dbReference type="GO" id="GO:0010181">
    <property type="term" value="F:FMN binding"/>
    <property type="evidence" value="ECO:0007669"/>
    <property type="project" value="InterPro"/>
</dbReference>
<comment type="similarity">
    <text evidence="1">In the N-terminal section; belongs to the zinc metallo-hydrolase group 3 family.</text>
</comment>
<dbReference type="RefSeq" id="WP_207299296.1">
    <property type="nucleotide sequence ID" value="NZ_CP071444.1"/>
</dbReference>
<dbReference type="CDD" id="cd07709">
    <property type="entry name" value="flavodiiron_proteins_MBL-fold"/>
    <property type="match status" value="1"/>
</dbReference>
<name>A0A975AGV6_9FIRM</name>
<dbReference type="Pfam" id="PF00258">
    <property type="entry name" value="Flavodoxin_1"/>
    <property type="match status" value="1"/>
</dbReference>
<dbReference type="PIRSF" id="PIRSF005243">
    <property type="entry name" value="ROO"/>
    <property type="match status" value="1"/>
</dbReference>
<dbReference type="KEGG" id="alka:J0B03_09080"/>
<evidence type="ECO:0000256" key="1">
    <source>
        <dbReference type="ARBA" id="ARBA00007121"/>
    </source>
</evidence>
<dbReference type="NCBIfam" id="NF008887">
    <property type="entry name" value="PRK11921.1"/>
    <property type="match status" value="1"/>
</dbReference>
<dbReference type="GO" id="GO:0016651">
    <property type="term" value="F:oxidoreductase activity, acting on NAD(P)H"/>
    <property type="evidence" value="ECO:0007669"/>
    <property type="project" value="UniProtKB-ARBA"/>
</dbReference>
<dbReference type="InterPro" id="IPR001279">
    <property type="entry name" value="Metallo-B-lactamas"/>
</dbReference>
<evidence type="ECO:0000313" key="4">
    <source>
        <dbReference type="Proteomes" id="UP000663499"/>
    </source>
</evidence>
<dbReference type="Gene3D" id="3.40.50.360">
    <property type="match status" value="1"/>
</dbReference>
<dbReference type="AlphaFoldDB" id="A0A975AGV6"/>
<dbReference type="PANTHER" id="PTHR43717">
    <property type="entry name" value="ANAEROBIC NITRIC OXIDE REDUCTASE FLAVORUBREDOXIN"/>
    <property type="match status" value="1"/>
</dbReference>
<dbReference type="GO" id="GO:0009055">
    <property type="term" value="F:electron transfer activity"/>
    <property type="evidence" value="ECO:0007669"/>
    <property type="project" value="InterPro"/>
</dbReference>
<gene>
    <name evidence="3" type="ORF">J0B03_09080</name>
</gene>
<dbReference type="InterPro" id="IPR029039">
    <property type="entry name" value="Flavoprotein-like_sf"/>
</dbReference>
<organism evidence="3 4">
    <name type="scientific">Alkalibacter rhizosphaerae</name>
    <dbReference type="NCBI Taxonomy" id="2815577"/>
    <lineage>
        <taxon>Bacteria</taxon>
        <taxon>Bacillati</taxon>
        <taxon>Bacillota</taxon>
        <taxon>Clostridia</taxon>
        <taxon>Eubacteriales</taxon>
        <taxon>Eubacteriaceae</taxon>
        <taxon>Alkalibacter</taxon>
    </lineage>
</organism>
<protein>
    <submittedName>
        <fullName evidence="3">Anaerobic nitric oxide reductase flavorubredoxin</fullName>
    </submittedName>
</protein>
<proteinExistence type="inferred from homology"/>
<dbReference type="Pfam" id="PF19583">
    <property type="entry name" value="ODP"/>
    <property type="match status" value="1"/>
</dbReference>
<feature type="domain" description="Flavodoxin-like" evidence="2">
    <location>
        <begin position="252"/>
        <end position="392"/>
    </location>
</feature>
<dbReference type="PANTHER" id="PTHR43717:SF1">
    <property type="entry name" value="ANAEROBIC NITRIC OXIDE REDUCTASE FLAVORUBREDOXIN"/>
    <property type="match status" value="1"/>
</dbReference>
<dbReference type="SMART" id="SM00849">
    <property type="entry name" value="Lactamase_B"/>
    <property type="match status" value="1"/>
</dbReference>
<dbReference type="Proteomes" id="UP000663499">
    <property type="component" value="Chromosome"/>
</dbReference>
<dbReference type="EMBL" id="CP071444">
    <property type="protein sequence ID" value="QSX07954.1"/>
    <property type="molecule type" value="Genomic_DNA"/>
</dbReference>
<dbReference type="InterPro" id="IPR016440">
    <property type="entry name" value="Rubredoxin-O_OxRdtase"/>
</dbReference>
<dbReference type="GO" id="GO:0046872">
    <property type="term" value="F:metal ion binding"/>
    <property type="evidence" value="ECO:0007669"/>
    <property type="project" value="InterPro"/>
</dbReference>
<sequence>MGKKMTDKVTWVGKTDWELRHFHGDELSTDKGTSYNSYLIRDEKTVLIDTVWGPYGREFVEALEEEIDLQKLDAVIMLHGESDHSGALPLLMEKIPDTPIYCTNNAVKSLKGLYHKDWDFHPVKTGDQFSLGETTLTFVEARMLHWPDTMFAYMSGENILFSSDGFGQHYATEMLYNDLVDQNELFQEAMKYYANILTPFNKMVTAKIKEILAMELPLDQICTSHGVIWRKEPAKIIEKYLEWADDYQEDQITVLYDTMWEGTRQLAEAIVRGIQQKDPKTTVKLFNLAKTDKNDLLTEVFRSKGILVGSPTVNKGITHATAGLLEMMEGLSFKKKKAGAFCSYGWSGEAAGVIEKRLEASGFDLAVSSIRSLWNPDEEAVQNGVELGVAFAGSFK</sequence>
<dbReference type="InterPro" id="IPR008254">
    <property type="entry name" value="Flavodoxin/NO_synth"/>
</dbReference>
<reference evidence="3" key="1">
    <citation type="submission" date="2021-03" db="EMBL/GenBank/DDBJ databases">
        <title>Alkalibacter marinus sp. nov., isolated from tidal flat sediment.</title>
        <authorList>
            <person name="Namirimu T."/>
            <person name="Yang J.-A."/>
            <person name="Yang S.-H."/>
            <person name="Kim Y.-J."/>
            <person name="Kwon K.K."/>
        </authorList>
    </citation>
    <scope>NUCLEOTIDE SEQUENCE</scope>
    <source>
        <strain evidence="3">ES005</strain>
    </source>
</reference>
<evidence type="ECO:0000259" key="2">
    <source>
        <dbReference type="PROSITE" id="PS50902"/>
    </source>
</evidence>
<dbReference type="InterPro" id="IPR036866">
    <property type="entry name" value="RibonucZ/Hydroxyglut_hydro"/>
</dbReference>
<evidence type="ECO:0000313" key="3">
    <source>
        <dbReference type="EMBL" id="QSX07954.1"/>
    </source>
</evidence>
<keyword evidence="4" id="KW-1185">Reference proteome</keyword>
<accession>A0A975AGV6</accession>